<gene>
    <name evidence="1" type="ORF">EV666_1361</name>
</gene>
<sequence>MNGLFLFRCLQPANCRRLTTLEAVRAEIGLAPGDTSEDALLADLIDEVSAAIETFTGRVFALETVEENVTLDKAAWAFLPVRFPVRAVLALEVHKYPDGSWSESRQRLEVWSAAAGETAHHEPGKAVLIDPDDVLVSPANPELMTRLEAVGLVGADGLNARTPADWLQVMREQRACVFPYEFGGGRPIRMVGGFAQHTIVGRDTLMTRVVERWDESRRL</sequence>
<comment type="caution">
    <text evidence="1">The sequence shown here is derived from an EMBL/GenBank/DDBJ whole genome shotgun (WGS) entry which is preliminary data.</text>
</comment>
<evidence type="ECO:0000313" key="2">
    <source>
        <dbReference type="Proteomes" id="UP000294881"/>
    </source>
</evidence>
<dbReference type="RefSeq" id="WP_132010943.1">
    <property type="nucleotide sequence ID" value="NZ_JBHUNN010000002.1"/>
</dbReference>
<dbReference type="OrthoDB" id="7905691at2"/>
<dbReference type="Proteomes" id="UP000294881">
    <property type="component" value="Unassembled WGS sequence"/>
</dbReference>
<dbReference type="EMBL" id="SLWL01000036">
    <property type="protein sequence ID" value="TCO07174.1"/>
    <property type="molecule type" value="Genomic_DNA"/>
</dbReference>
<proteinExistence type="predicted"/>
<accession>A0A4R2GGQ3</accession>
<evidence type="ECO:0000313" key="1">
    <source>
        <dbReference type="EMBL" id="TCO07174.1"/>
    </source>
</evidence>
<dbReference type="AlphaFoldDB" id="A0A4R2GGQ3"/>
<reference evidence="1 2" key="1">
    <citation type="submission" date="2019-03" db="EMBL/GenBank/DDBJ databases">
        <title>Genomic Encyclopedia of Type Strains, Phase IV (KMG-IV): sequencing the most valuable type-strain genomes for metagenomic binning, comparative biology and taxonomic classification.</title>
        <authorList>
            <person name="Goeker M."/>
        </authorList>
    </citation>
    <scope>NUCLEOTIDE SEQUENCE [LARGE SCALE GENOMIC DNA]</scope>
    <source>
        <strain evidence="1 2">DSM 22958</strain>
    </source>
</reference>
<name>A0A4R2GGQ3_9HYPH</name>
<keyword evidence="2" id="KW-1185">Reference proteome</keyword>
<organism evidence="1 2">
    <name type="scientific">Camelimonas lactis</name>
    <dbReference type="NCBI Taxonomy" id="659006"/>
    <lineage>
        <taxon>Bacteria</taxon>
        <taxon>Pseudomonadati</taxon>
        <taxon>Pseudomonadota</taxon>
        <taxon>Alphaproteobacteria</taxon>
        <taxon>Hyphomicrobiales</taxon>
        <taxon>Chelatococcaceae</taxon>
        <taxon>Camelimonas</taxon>
    </lineage>
</organism>
<protein>
    <submittedName>
        <fullName evidence="1">Uncharacterized protein</fullName>
    </submittedName>
</protein>